<evidence type="ECO:0000313" key="1">
    <source>
        <dbReference type="EMBL" id="CCB46265.1"/>
    </source>
</evidence>
<protein>
    <submittedName>
        <fullName evidence="1">Uncharacterized protein</fullName>
    </submittedName>
</protein>
<accession>F6H2P7</accession>
<proteinExistence type="predicted"/>
<gene>
    <name evidence="1" type="ordered locus">VIT_19s0014g01510</name>
</gene>
<dbReference type="HOGENOM" id="CLU_3421752_0_0_1"/>
<dbReference type="InParanoid" id="F6H2P7"/>
<dbReference type="AlphaFoldDB" id="F6H2P7"/>
<sequence length="24" mass="2608">MHVLQSALSLKGILIHSDVVFVNS</sequence>
<dbReference type="EMBL" id="FN595229">
    <property type="protein sequence ID" value="CCB46265.1"/>
    <property type="molecule type" value="Genomic_DNA"/>
</dbReference>
<organism evidence="1 2">
    <name type="scientific">Vitis vinifera</name>
    <name type="common">Grape</name>
    <dbReference type="NCBI Taxonomy" id="29760"/>
    <lineage>
        <taxon>Eukaryota</taxon>
        <taxon>Viridiplantae</taxon>
        <taxon>Streptophyta</taxon>
        <taxon>Embryophyta</taxon>
        <taxon>Tracheophyta</taxon>
        <taxon>Spermatophyta</taxon>
        <taxon>Magnoliopsida</taxon>
        <taxon>eudicotyledons</taxon>
        <taxon>Gunneridae</taxon>
        <taxon>Pentapetalae</taxon>
        <taxon>rosids</taxon>
        <taxon>Vitales</taxon>
        <taxon>Vitaceae</taxon>
        <taxon>Viteae</taxon>
        <taxon>Vitis</taxon>
    </lineage>
</organism>
<evidence type="ECO:0000313" key="2">
    <source>
        <dbReference type="Proteomes" id="UP000009183"/>
    </source>
</evidence>
<name>F6H2P7_VITVI</name>
<dbReference type="Proteomes" id="UP000009183">
    <property type="component" value="Chromosome 19"/>
</dbReference>
<dbReference type="PaxDb" id="29760-VIT_19s0014g01510.t01"/>
<keyword evidence="2" id="KW-1185">Reference proteome</keyword>
<reference evidence="2" key="1">
    <citation type="journal article" date="2007" name="Nature">
        <title>The grapevine genome sequence suggests ancestral hexaploidization in major angiosperm phyla.</title>
        <authorList>
            <consortium name="The French-Italian Public Consortium for Grapevine Genome Characterization."/>
            <person name="Jaillon O."/>
            <person name="Aury J.-M."/>
            <person name="Noel B."/>
            <person name="Policriti A."/>
            <person name="Clepet C."/>
            <person name="Casagrande A."/>
            <person name="Choisne N."/>
            <person name="Aubourg S."/>
            <person name="Vitulo N."/>
            <person name="Jubin C."/>
            <person name="Vezzi A."/>
            <person name="Legeai F."/>
            <person name="Hugueney P."/>
            <person name="Dasilva C."/>
            <person name="Horner D."/>
            <person name="Mica E."/>
            <person name="Jublot D."/>
            <person name="Poulain J."/>
            <person name="Bruyere C."/>
            <person name="Billault A."/>
            <person name="Segurens B."/>
            <person name="Gouyvenoux M."/>
            <person name="Ugarte E."/>
            <person name="Cattonaro F."/>
            <person name="Anthouard V."/>
            <person name="Vico V."/>
            <person name="Del Fabbro C."/>
            <person name="Alaux M."/>
            <person name="Di Gaspero G."/>
            <person name="Dumas V."/>
            <person name="Felice N."/>
            <person name="Paillard S."/>
            <person name="Juman I."/>
            <person name="Moroldo M."/>
            <person name="Scalabrin S."/>
            <person name="Canaguier A."/>
            <person name="Le Clainche I."/>
            <person name="Malacrida G."/>
            <person name="Durand E."/>
            <person name="Pesole G."/>
            <person name="Laucou V."/>
            <person name="Chatelet P."/>
            <person name="Merdinoglu D."/>
            <person name="Delledonne M."/>
            <person name="Pezzotti M."/>
            <person name="Lecharny A."/>
            <person name="Scarpelli C."/>
            <person name="Artiguenave F."/>
            <person name="Pe M.E."/>
            <person name="Valle G."/>
            <person name="Morgante M."/>
            <person name="Caboche M."/>
            <person name="Adam-Blondon A.-F."/>
            <person name="Weissenbach J."/>
            <person name="Quetier F."/>
            <person name="Wincker P."/>
        </authorList>
    </citation>
    <scope>NUCLEOTIDE SEQUENCE [LARGE SCALE GENOMIC DNA]</scope>
    <source>
        <strain evidence="2">cv. Pinot noir / PN40024</strain>
    </source>
</reference>